<reference evidence="3 4" key="1">
    <citation type="submission" date="2024-06" db="EMBL/GenBank/DDBJ databases">
        <title>A chromosome level genome sequence of Diviner's sage (Salvia divinorum).</title>
        <authorList>
            <person name="Ford S.A."/>
            <person name="Ro D.-K."/>
            <person name="Ness R.W."/>
            <person name="Phillips M.A."/>
        </authorList>
    </citation>
    <scope>NUCLEOTIDE SEQUENCE [LARGE SCALE GENOMIC DNA]</scope>
    <source>
        <strain evidence="3">SAF-2024a</strain>
        <tissue evidence="3">Leaf</tissue>
    </source>
</reference>
<organism evidence="3 4">
    <name type="scientific">Salvia divinorum</name>
    <name type="common">Maria pastora</name>
    <name type="synonym">Diviner's sage</name>
    <dbReference type="NCBI Taxonomy" id="28513"/>
    <lineage>
        <taxon>Eukaryota</taxon>
        <taxon>Viridiplantae</taxon>
        <taxon>Streptophyta</taxon>
        <taxon>Embryophyta</taxon>
        <taxon>Tracheophyta</taxon>
        <taxon>Spermatophyta</taxon>
        <taxon>Magnoliopsida</taxon>
        <taxon>eudicotyledons</taxon>
        <taxon>Gunneridae</taxon>
        <taxon>Pentapetalae</taxon>
        <taxon>asterids</taxon>
        <taxon>lamiids</taxon>
        <taxon>Lamiales</taxon>
        <taxon>Lamiaceae</taxon>
        <taxon>Nepetoideae</taxon>
        <taxon>Mentheae</taxon>
        <taxon>Salviinae</taxon>
        <taxon>Salvia</taxon>
        <taxon>Salvia subgen. Calosphace</taxon>
    </lineage>
</organism>
<protein>
    <submittedName>
        <fullName evidence="3">Malonyl-coenzyme:anthocyanin 5-O-glucoside-6'''-O-malonyltransferase-like</fullName>
    </submittedName>
</protein>
<evidence type="ECO:0000313" key="4">
    <source>
        <dbReference type="Proteomes" id="UP001567538"/>
    </source>
</evidence>
<gene>
    <name evidence="3" type="ORF">AAHA92_10905</name>
</gene>
<keyword evidence="2" id="KW-0012">Acyltransferase</keyword>
<proteinExistence type="predicted"/>
<dbReference type="InterPro" id="IPR051504">
    <property type="entry name" value="Plant_metabolite_acyltrans"/>
</dbReference>
<evidence type="ECO:0000256" key="1">
    <source>
        <dbReference type="ARBA" id="ARBA00022679"/>
    </source>
</evidence>
<dbReference type="Gene3D" id="3.30.559.10">
    <property type="entry name" value="Chloramphenicol acetyltransferase-like domain"/>
    <property type="match status" value="1"/>
</dbReference>
<accession>A0ABD1HZL2</accession>
<sequence>MRALAVTGSPKFDFAEADFGWGEAAKVEVLSLDSSNGEYSMSLSNSPDGDLGVGMSLPKEMMEAFASMFASGLYM</sequence>
<dbReference type="InterPro" id="IPR023213">
    <property type="entry name" value="CAT-like_dom_sf"/>
</dbReference>
<keyword evidence="4" id="KW-1185">Reference proteome</keyword>
<dbReference type="AlphaFoldDB" id="A0ABD1HZL2"/>
<dbReference type="Pfam" id="PF02458">
    <property type="entry name" value="Transferase"/>
    <property type="match status" value="1"/>
</dbReference>
<evidence type="ECO:0000256" key="2">
    <source>
        <dbReference type="ARBA" id="ARBA00023315"/>
    </source>
</evidence>
<dbReference type="Proteomes" id="UP001567538">
    <property type="component" value="Unassembled WGS sequence"/>
</dbReference>
<name>A0ABD1HZL2_SALDI</name>
<dbReference type="GO" id="GO:0016747">
    <property type="term" value="F:acyltransferase activity, transferring groups other than amino-acyl groups"/>
    <property type="evidence" value="ECO:0007669"/>
    <property type="project" value="UniProtKB-ARBA"/>
</dbReference>
<comment type="caution">
    <text evidence="3">The sequence shown here is derived from an EMBL/GenBank/DDBJ whole genome shotgun (WGS) entry which is preliminary data.</text>
</comment>
<keyword evidence="1" id="KW-0808">Transferase</keyword>
<dbReference type="EMBL" id="JBEAFC010000004">
    <property type="protein sequence ID" value="KAL1560724.1"/>
    <property type="molecule type" value="Genomic_DNA"/>
</dbReference>
<evidence type="ECO:0000313" key="3">
    <source>
        <dbReference type="EMBL" id="KAL1560724.1"/>
    </source>
</evidence>
<dbReference type="PANTHER" id="PTHR31625">
    <property type="match status" value="1"/>
</dbReference>